<dbReference type="GO" id="GO:0046930">
    <property type="term" value="C:pore complex"/>
    <property type="evidence" value="ECO:0007669"/>
    <property type="project" value="UniProtKB-KW"/>
</dbReference>
<dbReference type="PANTHER" id="PTHR34501">
    <property type="entry name" value="PROTEIN YDDL-RELATED"/>
    <property type="match status" value="1"/>
</dbReference>
<keyword evidence="3" id="KW-0813">Transport</keyword>
<dbReference type="CDD" id="cd00342">
    <property type="entry name" value="gram_neg_porins"/>
    <property type="match status" value="1"/>
</dbReference>
<evidence type="ECO:0000256" key="3">
    <source>
        <dbReference type="ARBA" id="ARBA00022448"/>
    </source>
</evidence>
<evidence type="ECO:0000256" key="2">
    <source>
        <dbReference type="ARBA" id="ARBA00011233"/>
    </source>
</evidence>
<dbReference type="PATRIC" id="fig|445709.3.peg.267"/>
<protein>
    <recommendedName>
        <fullName evidence="12">Porin domain-containing protein</fullName>
    </recommendedName>
</protein>
<dbReference type="InterPro" id="IPR050298">
    <property type="entry name" value="Gram-neg_bact_OMP"/>
</dbReference>
<accession>A0A0G3EJ50</accession>
<evidence type="ECO:0000256" key="10">
    <source>
        <dbReference type="ARBA" id="ARBA00023237"/>
    </source>
</evidence>
<reference evidence="14" key="1">
    <citation type="submission" date="2015-06" db="EMBL/GenBank/DDBJ databases">
        <authorList>
            <person name="Lim Y.L."/>
            <person name="Ee R."/>
            <person name="Yong D."/>
            <person name="How K.Y."/>
            <person name="Yin W.F."/>
            <person name="Chan K.G."/>
        </authorList>
    </citation>
    <scope>NUCLEOTIDE SEQUENCE [LARGE SCALE GENOMIC DNA]</scope>
    <source>
        <strain evidence="14">DSM 25325</strain>
    </source>
</reference>
<sequence>MKKTLFALAALGAFSAAAQAQSSVALYGLIDAGVAYVNNSGGNSNWAAASGMVNGSRWGLEGSEDLGNGLKAVFKLENGFNIANGKLGQGGREFGRQAYVGLSSAQFGTLTIGRQYDSVVDYLAPLTLNGSGYGGVMASHPYDNDNTNNSFRINNSVKYSSVNYNGLSFGALYGFSNKAGGFSDNRAYSFGTSYNNGPLSLAAAYLQINRGNGNLAGGALDSSTSSGDAIFLASRQRVFGVGGSYAFGPATVGLVWTHTQLDNVASANFNSTAISGFNGQGVRFDNYEINAKYALTPAVSLAGAYTFTDGKLDATGKKPKWHTVTLQADYHLSKRTDVYLEGTYQKVADNDGTGLNAAINGAGGVSSTDSQVMVGTGIRHRF</sequence>
<feature type="domain" description="Porin" evidence="12">
    <location>
        <begin position="7"/>
        <end position="347"/>
    </location>
</feature>
<keyword evidence="6 11" id="KW-0732">Signal</keyword>
<evidence type="ECO:0000256" key="8">
    <source>
        <dbReference type="ARBA" id="ARBA00023114"/>
    </source>
</evidence>
<proteinExistence type="predicted"/>
<dbReference type="PANTHER" id="PTHR34501:SF9">
    <property type="entry name" value="MAJOR OUTER MEMBRANE PROTEIN P.IA"/>
    <property type="match status" value="1"/>
</dbReference>
<keyword evidence="4" id="KW-1134">Transmembrane beta strand</keyword>
<dbReference type="OrthoDB" id="8982743at2"/>
<dbReference type="KEGG" id="ptx:ABW99_01210"/>
<dbReference type="GO" id="GO:0009279">
    <property type="term" value="C:cell outer membrane"/>
    <property type="evidence" value="ECO:0007669"/>
    <property type="project" value="UniProtKB-SubCell"/>
</dbReference>
<keyword evidence="5" id="KW-0812">Transmembrane</keyword>
<evidence type="ECO:0000256" key="9">
    <source>
        <dbReference type="ARBA" id="ARBA00023136"/>
    </source>
</evidence>
<dbReference type="InterPro" id="IPR033900">
    <property type="entry name" value="Gram_neg_porin_domain"/>
</dbReference>
<comment type="subcellular location">
    <subcellularLocation>
        <location evidence="1">Cell outer membrane</location>
        <topology evidence="1">Multi-pass membrane protein</topology>
    </subcellularLocation>
</comment>
<dbReference type="InterPro" id="IPR002299">
    <property type="entry name" value="Porin_Neis"/>
</dbReference>
<feature type="signal peptide" evidence="11">
    <location>
        <begin position="1"/>
        <end position="20"/>
    </location>
</feature>
<dbReference type="Gene3D" id="2.40.160.10">
    <property type="entry name" value="Porin"/>
    <property type="match status" value="1"/>
</dbReference>
<name>A0A0G3EJ50_9BURK</name>
<dbReference type="Pfam" id="PF13609">
    <property type="entry name" value="Porin_4"/>
    <property type="match status" value="1"/>
</dbReference>
<dbReference type="STRING" id="445709.ABW99_01210"/>
<evidence type="ECO:0000313" key="13">
    <source>
        <dbReference type="EMBL" id="AKJ67053.1"/>
    </source>
</evidence>
<dbReference type="InterPro" id="IPR023614">
    <property type="entry name" value="Porin_dom_sf"/>
</dbReference>
<keyword evidence="8" id="KW-0626">Porin</keyword>
<comment type="subunit">
    <text evidence="2">Homotrimer.</text>
</comment>
<feature type="chain" id="PRO_5002553574" description="Porin domain-containing protein" evidence="11">
    <location>
        <begin position="21"/>
        <end position="382"/>
    </location>
</feature>
<organism evidence="13 14">
    <name type="scientific">Pandoraea thiooxydans</name>
    <dbReference type="NCBI Taxonomy" id="445709"/>
    <lineage>
        <taxon>Bacteria</taxon>
        <taxon>Pseudomonadati</taxon>
        <taxon>Pseudomonadota</taxon>
        <taxon>Betaproteobacteria</taxon>
        <taxon>Burkholderiales</taxon>
        <taxon>Burkholderiaceae</taxon>
        <taxon>Pandoraea</taxon>
    </lineage>
</organism>
<evidence type="ECO:0000256" key="5">
    <source>
        <dbReference type="ARBA" id="ARBA00022692"/>
    </source>
</evidence>
<evidence type="ECO:0000259" key="12">
    <source>
        <dbReference type="Pfam" id="PF13609"/>
    </source>
</evidence>
<evidence type="ECO:0000256" key="4">
    <source>
        <dbReference type="ARBA" id="ARBA00022452"/>
    </source>
</evidence>
<dbReference type="GO" id="GO:0034220">
    <property type="term" value="P:monoatomic ion transmembrane transport"/>
    <property type="evidence" value="ECO:0007669"/>
    <property type="project" value="InterPro"/>
</dbReference>
<keyword evidence="9" id="KW-0472">Membrane</keyword>
<evidence type="ECO:0000313" key="14">
    <source>
        <dbReference type="Proteomes" id="UP000036700"/>
    </source>
</evidence>
<evidence type="ECO:0000256" key="7">
    <source>
        <dbReference type="ARBA" id="ARBA00023065"/>
    </source>
</evidence>
<dbReference type="PRINTS" id="PR00182">
    <property type="entry name" value="ECOLNEIPORIN"/>
</dbReference>
<evidence type="ECO:0000256" key="11">
    <source>
        <dbReference type="SAM" id="SignalP"/>
    </source>
</evidence>
<evidence type="ECO:0000256" key="6">
    <source>
        <dbReference type="ARBA" id="ARBA00022729"/>
    </source>
</evidence>
<keyword evidence="7" id="KW-0406">Ion transport</keyword>
<dbReference type="InterPro" id="IPR001702">
    <property type="entry name" value="Porin_Gram-ve"/>
</dbReference>
<keyword evidence="10" id="KW-0998">Cell outer membrane</keyword>
<dbReference type="Proteomes" id="UP000036700">
    <property type="component" value="Chromosome"/>
</dbReference>
<evidence type="ECO:0000256" key="1">
    <source>
        <dbReference type="ARBA" id="ARBA00004571"/>
    </source>
</evidence>
<dbReference type="PRINTS" id="PR00184">
    <property type="entry name" value="NEISSPPORIN"/>
</dbReference>
<keyword evidence="14" id="KW-1185">Reference proteome</keyword>
<dbReference type="GO" id="GO:0015288">
    <property type="term" value="F:porin activity"/>
    <property type="evidence" value="ECO:0007669"/>
    <property type="project" value="UniProtKB-KW"/>
</dbReference>
<dbReference type="AlphaFoldDB" id="A0A0G3EJ50"/>
<dbReference type="SUPFAM" id="SSF56935">
    <property type="entry name" value="Porins"/>
    <property type="match status" value="1"/>
</dbReference>
<gene>
    <name evidence="13" type="ORF">ABW99_01210</name>
</gene>
<dbReference type="EMBL" id="CP011568">
    <property type="protein sequence ID" value="AKJ67053.1"/>
    <property type="molecule type" value="Genomic_DNA"/>
</dbReference>
<dbReference type="RefSeq" id="WP_047212585.1">
    <property type="nucleotide sequence ID" value="NZ_CP011568.3"/>
</dbReference>